<name>A0A0G1BYS7_9BACT</name>
<gene>
    <name evidence="1" type="ORF">UV05_C0040G0002</name>
</gene>
<dbReference type="EMBL" id="LCCZ01000040">
    <property type="protein sequence ID" value="KKS42578.1"/>
    <property type="molecule type" value="Genomic_DNA"/>
</dbReference>
<evidence type="ECO:0000313" key="1">
    <source>
        <dbReference type="EMBL" id="KKS42578.1"/>
    </source>
</evidence>
<accession>A0A0G1BYS7</accession>
<sequence length="82" mass="9467">MKPDLKKLQQHQGKKVFVSYSPDAKSDKQALYQILMSADQNGILIDIVPGRHIFLHYGEKYPRLTHIVSTEGELLYGEWQKP</sequence>
<protein>
    <submittedName>
        <fullName evidence="1">Uncharacterized protein</fullName>
    </submittedName>
</protein>
<dbReference type="AlphaFoldDB" id="A0A0G1BYS7"/>
<proteinExistence type="predicted"/>
<reference evidence="1 2" key="1">
    <citation type="journal article" date="2015" name="Nature">
        <title>rRNA introns, odd ribosomes, and small enigmatic genomes across a large radiation of phyla.</title>
        <authorList>
            <person name="Brown C.T."/>
            <person name="Hug L.A."/>
            <person name="Thomas B.C."/>
            <person name="Sharon I."/>
            <person name="Castelle C.J."/>
            <person name="Singh A."/>
            <person name="Wilkins M.J."/>
            <person name="Williams K.H."/>
            <person name="Banfield J.F."/>
        </authorList>
    </citation>
    <scope>NUCLEOTIDE SEQUENCE [LARGE SCALE GENOMIC DNA]</scope>
</reference>
<dbReference type="Proteomes" id="UP000034875">
    <property type="component" value="Unassembled WGS sequence"/>
</dbReference>
<organism evidence="1 2">
    <name type="scientific">candidate division CPR1 bacterium GW2011_GWA2_42_17</name>
    <dbReference type="NCBI Taxonomy" id="1618341"/>
    <lineage>
        <taxon>Bacteria</taxon>
        <taxon>candidate division CPR1</taxon>
    </lineage>
</organism>
<evidence type="ECO:0000313" key="2">
    <source>
        <dbReference type="Proteomes" id="UP000034875"/>
    </source>
</evidence>
<comment type="caution">
    <text evidence="1">The sequence shown here is derived from an EMBL/GenBank/DDBJ whole genome shotgun (WGS) entry which is preliminary data.</text>
</comment>